<dbReference type="CDD" id="cd02440">
    <property type="entry name" value="AdoMet_MTases"/>
    <property type="match status" value="1"/>
</dbReference>
<keyword evidence="5" id="KW-1185">Reference proteome</keyword>
<evidence type="ECO:0000256" key="2">
    <source>
        <dbReference type="ARBA" id="ARBA00022679"/>
    </source>
</evidence>
<protein>
    <recommendedName>
        <fullName evidence="3">Methyltransferase domain-containing protein</fullName>
    </recommendedName>
</protein>
<gene>
    <name evidence="4" type="ORF">GCM10011282_13380</name>
</gene>
<dbReference type="RefSeq" id="WP_189345281.1">
    <property type="nucleotide sequence ID" value="NZ_BMYT01000002.1"/>
</dbReference>
<keyword evidence="1" id="KW-0489">Methyltransferase</keyword>
<evidence type="ECO:0000259" key="3">
    <source>
        <dbReference type="Pfam" id="PF13649"/>
    </source>
</evidence>
<dbReference type="InterPro" id="IPR041698">
    <property type="entry name" value="Methyltransf_25"/>
</dbReference>
<dbReference type="PANTHER" id="PTHR43861">
    <property type="entry name" value="TRANS-ACONITATE 2-METHYLTRANSFERASE-RELATED"/>
    <property type="match status" value="1"/>
</dbReference>
<keyword evidence="2" id="KW-0808">Transferase</keyword>
<evidence type="ECO:0000313" key="5">
    <source>
        <dbReference type="Proteomes" id="UP000620127"/>
    </source>
</evidence>
<dbReference type="Proteomes" id="UP000620127">
    <property type="component" value="Unassembled WGS sequence"/>
</dbReference>
<sequence>MTESNFNETIYLSMNEDVRLGVERGYFRSGLEHYELYGKREGRKLVRFDPNSHSIQDYTRLVRTLIDGHPDNLDLAMAKAVGSSTLESFRDFGDRQYHVLCRFGLQNGQAIYDLACGSGRTASALLRHSWHGEYRGADIIPDLVNYATSCNPGFRFFVHPDYSIHADNDSQDMIYSWSLFTHLQIEETFLYAKDCYRALKPGGVFIFSFLTLQEPSHRQIFLNHVTELEYGQPRVHLDAFLDQGTIITLFTQMLNFKHLTFIDANDPSTTPIGSFGQALAVFTK</sequence>
<dbReference type="SUPFAM" id="SSF53335">
    <property type="entry name" value="S-adenosyl-L-methionine-dependent methyltransferases"/>
    <property type="match status" value="1"/>
</dbReference>
<dbReference type="Gene3D" id="3.40.50.150">
    <property type="entry name" value="Vaccinia Virus protein VP39"/>
    <property type="match status" value="1"/>
</dbReference>
<dbReference type="Pfam" id="PF13649">
    <property type="entry name" value="Methyltransf_25"/>
    <property type="match status" value="1"/>
</dbReference>
<reference evidence="5" key="1">
    <citation type="journal article" date="2019" name="Int. J. Syst. Evol. Microbiol.">
        <title>The Global Catalogue of Microorganisms (GCM) 10K type strain sequencing project: providing services to taxonomists for standard genome sequencing and annotation.</title>
        <authorList>
            <consortium name="The Broad Institute Genomics Platform"/>
            <consortium name="The Broad Institute Genome Sequencing Center for Infectious Disease"/>
            <person name="Wu L."/>
            <person name="Ma J."/>
        </authorList>
    </citation>
    <scope>NUCLEOTIDE SEQUENCE [LARGE SCALE GENOMIC DNA]</scope>
    <source>
        <strain evidence="5">KCTC 23916</strain>
    </source>
</reference>
<evidence type="ECO:0000313" key="4">
    <source>
        <dbReference type="EMBL" id="GGX08579.1"/>
    </source>
</evidence>
<name>A0ABQ2XAZ6_9BURK</name>
<comment type="caution">
    <text evidence="4">The sequence shown here is derived from an EMBL/GenBank/DDBJ whole genome shotgun (WGS) entry which is preliminary data.</text>
</comment>
<proteinExistence type="predicted"/>
<organism evidence="4 5">
    <name type="scientific">Undibacterium macrobrachii</name>
    <dbReference type="NCBI Taxonomy" id="1119058"/>
    <lineage>
        <taxon>Bacteria</taxon>
        <taxon>Pseudomonadati</taxon>
        <taxon>Pseudomonadota</taxon>
        <taxon>Betaproteobacteria</taxon>
        <taxon>Burkholderiales</taxon>
        <taxon>Oxalobacteraceae</taxon>
        <taxon>Undibacterium</taxon>
    </lineage>
</organism>
<evidence type="ECO:0000256" key="1">
    <source>
        <dbReference type="ARBA" id="ARBA00022603"/>
    </source>
</evidence>
<feature type="domain" description="Methyltransferase" evidence="3">
    <location>
        <begin position="111"/>
        <end position="203"/>
    </location>
</feature>
<dbReference type="InterPro" id="IPR029063">
    <property type="entry name" value="SAM-dependent_MTases_sf"/>
</dbReference>
<dbReference type="EMBL" id="BMYT01000002">
    <property type="protein sequence ID" value="GGX08579.1"/>
    <property type="molecule type" value="Genomic_DNA"/>
</dbReference>
<dbReference type="PANTHER" id="PTHR43861:SF1">
    <property type="entry name" value="TRANS-ACONITATE 2-METHYLTRANSFERASE"/>
    <property type="match status" value="1"/>
</dbReference>
<accession>A0ABQ2XAZ6</accession>